<dbReference type="AlphaFoldDB" id="A0A0A9CDQ1"/>
<feature type="compositionally biased region" description="Gly residues" evidence="1">
    <location>
        <begin position="1"/>
        <end position="12"/>
    </location>
</feature>
<feature type="compositionally biased region" description="Polar residues" evidence="1">
    <location>
        <begin position="29"/>
        <end position="40"/>
    </location>
</feature>
<evidence type="ECO:0000256" key="1">
    <source>
        <dbReference type="SAM" id="MobiDB-lite"/>
    </source>
</evidence>
<accession>A0A0A9CDQ1</accession>
<evidence type="ECO:0000313" key="2">
    <source>
        <dbReference type="EMBL" id="JAD73696.1"/>
    </source>
</evidence>
<proteinExistence type="predicted"/>
<name>A0A0A9CDQ1_ARUDO</name>
<sequence>MLKFTVGGGGGRPMATAPRGAPPPPPLRETSTAEIASNTNLTSKAIVRDLALPV</sequence>
<organism evidence="2">
    <name type="scientific">Arundo donax</name>
    <name type="common">Giant reed</name>
    <name type="synonym">Donax arundinaceus</name>
    <dbReference type="NCBI Taxonomy" id="35708"/>
    <lineage>
        <taxon>Eukaryota</taxon>
        <taxon>Viridiplantae</taxon>
        <taxon>Streptophyta</taxon>
        <taxon>Embryophyta</taxon>
        <taxon>Tracheophyta</taxon>
        <taxon>Spermatophyta</taxon>
        <taxon>Magnoliopsida</taxon>
        <taxon>Liliopsida</taxon>
        <taxon>Poales</taxon>
        <taxon>Poaceae</taxon>
        <taxon>PACMAD clade</taxon>
        <taxon>Arundinoideae</taxon>
        <taxon>Arundineae</taxon>
        <taxon>Arundo</taxon>
    </lineage>
</organism>
<protein>
    <submittedName>
        <fullName evidence="2">Uncharacterized protein</fullName>
    </submittedName>
</protein>
<feature type="region of interest" description="Disordered" evidence="1">
    <location>
        <begin position="1"/>
        <end position="40"/>
    </location>
</feature>
<reference evidence="2" key="2">
    <citation type="journal article" date="2015" name="Data Brief">
        <title>Shoot transcriptome of the giant reed, Arundo donax.</title>
        <authorList>
            <person name="Barrero R.A."/>
            <person name="Guerrero F.D."/>
            <person name="Moolhuijzen P."/>
            <person name="Goolsby J.A."/>
            <person name="Tidwell J."/>
            <person name="Bellgard S.E."/>
            <person name="Bellgard M.I."/>
        </authorList>
    </citation>
    <scope>NUCLEOTIDE SEQUENCE</scope>
    <source>
        <tissue evidence="2">Shoot tissue taken approximately 20 cm above the soil surface</tissue>
    </source>
</reference>
<dbReference type="EMBL" id="GBRH01224199">
    <property type="protein sequence ID" value="JAD73696.1"/>
    <property type="molecule type" value="Transcribed_RNA"/>
</dbReference>
<reference evidence="2" key="1">
    <citation type="submission" date="2014-09" db="EMBL/GenBank/DDBJ databases">
        <authorList>
            <person name="Magalhaes I.L.F."/>
            <person name="Oliveira U."/>
            <person name="Santos F.R."/>
            <person name="Vidigal T.H.D.A."/>
            <person name="Brescovit A.D."/>
            <person name="Santos A.J."/>
        </authorList>
    </citation>
    <scope>NUCLEOTIDE SEQUENCE</scope>
    <source>
        <tissue evidence="2">Shoot tissue taken approximately 20 cm above the soil surface</tissue>
    </source>
</reference>